<keyword evidence="8" id="KW-1185">Reference proteome</keyword>
<protein>
    <submittedName>
        <fullName evidence="7">Uncharacterized protein</fullName>
    </submittedName>
</protein>
<dbReference type="Proteomes" id="UP000440578">
    <property type="component" value="Unassembled WGS sequence"/>
</dbReference>
<evidence type="ECO:0000259" key="4">
    <source>
        <dbReference type="Pfam" id="PF23070"/>
    </source>
</evidence>
<proteinExistence type="predicted"/>
<dbReference type="OrthoDB" id="6380161at2759"/>
<gene>
    <name evidence="7" type="ORF">FJT64_008982</name>
</gene>
<organism evidence="7 8">
    <name type="scientific">Amphibalanus amphitrite</name>
    <name type="common">Striped barnacle</name>
    <name type="synonym">Balanus amphitrite</name>
    <dbReference type="NCBI Taxonomy" id="1232801"/>
    <lineage>
        <taxon>Eukaryota</taxon>
        <taxon>Metazoa</taxon>
        <taxon>Ecdysozoa</taxon>
        <taxon>Arthropoda</taxon>
        <taxon>Crustacea</taxon>
        <taxon>Multicrustacea</taxon>
        <taxon>Cirripedia</taxon>
        <taxon>Thoracica</taxon>
        <taxon>Thoracicalcarea</taxon>
        <taxon>Balanomorpha</taxon>
        <taxon>Balanoidea</taxon>
        <taxon>Balanidae</taxon>
        <taxon>Amphibalaninae</taxon>
        <taxon>Amphibalanus</taxon>
    </lineage>
</organism>
<evidence type="ECO:0000259" key="6">
    <source>
        <dbReference type="Pfam" id="PF23073"/>
    </source>
</evidence>
<dbReference type="PANTHER" id="PTHR22255:SF4">
    <property type="entry name" value="CATION-INDEPENDENT MANNOSE-6-PHOSPHATE RECEPTOR"/>
    <property type="match status" value="1"/>
</dbReference>
<evidence type="ECO:0000313" key="7">
    <source>
        <dbReference type="EMBL" id="KAF0293082.1"/>
    </source>
</evidence>
<feature type="signal peptide" evidence="2">
    <location>
        <begin position="1"/>
        <end position="25"/>
    </location>
</feature>
<dbReference type="PANTHER" id="PTHR22255">
    <property type="entry name" value="LP06548P"/>
    <property type="match status" value="1"/>
</dbReference>
<name>A0A6A4VQU7_AMPAM</name>
<comment type="caution">
    <text evidence="7">The sequence shown here is derived from an EMBL/GenBank/DDBJ whole genome shotgun (WGS) entry which is preliminary data.</text>
</comment>
<sequence>MTSDTGANMWLATVVLLASLSRGWSDCFFPFEYHGTYAVQRAPNEYSEVMIEINKMLPYGACHTRVDNNLILQDMSNGCLRCFHLAIRSANVLQLHTRDPQSSCATHIDSTLKLCPTVEEMSSLRTTANSTVHELMLYKVRSPTNEEHKHPVYCPISGRFSFSYDIDDGTESVTECANSDSQISNCPLGFGLHLNFNGCSFRPNLNMTFECLGDWRDSSGNNFVALLDTGAADDKRPRYRCAMYRKEAGTGRIYVALSSDSSCHRHLESATRGYERLVLQPADTRPWPLAVRQATCTLPDWAQGVWQHSHVDGDTMVYKDAKNFKTHTTRCVAQHDQEKFVIYSRSQCGEESYKCIWLKYRGTNVMEFQIGSSPSDKADDDLCADHWFLETDWITQGKEKPMEESPCPVSGEYQGVIPDTDDQLGAKLYSDCSSPGIMFYSVLSRGNHSHIYEEREYRCLGTWHEGDVMYTYTQRRDVLLYECFAGRVMADGRVFIGEAGTDESCRRRIDPTRTGMLIDQIAPCYSTEATGGEPRKSSIPPPLPVPTQTADTTPELPRRRPDRPASTDRPPWDPITARPGDKDDSGAGGSGGGGGGSGAGGLQGLPAALLAGSVLVAALLRL</sequence>
<feature type="compositionally biased region" description="Gly residues" evidence="1">
    <location>
        <begin position="586"/>
        <end position="603"/>
    </location>
</feature>
<dbReference type="Pfam" id="PF23069">
    <property type="entry name" value="DUF7042"/>
    <property type="match status" value="1"/>
</dbReference>
<dbReference type="InterPro" id="IPR055470">
    <property type="entry name" value="DUF7042"/>
</dbReference>
<dbReference type="Pfam" id="PF23073">
    <property type="entry name" value="DUF7045"/>
    <property type="match status" value="1"/>
</dbReference>
<dbReference type="InterPro" id="IPR055472">
    <property type="entry name" value="DUF7044"/>
</dbReference>
<evidence type="ECO:0000259" key="3">
    <source>
        <dbReference type="Pfam" id="PF23069"/>
    </source>
</evidence>
<evidence type="ECO:0000259" key="5">
    <source>
        <dbReference type="Pfam" id="PF23071"/>
    </source>
</evidence>
<feature type="domain" description="DUF7042" evidence="3">
    <location>
        <begin position="151"/>
        <end position="275"/>
    </location>
</feature>
<dbReference type="EMBL" id="VIIS01001773">
    <property type="protein sequence ID" value="KAF0293082.1"/>
    <property type="molecule type" value="Genomic_DNA"/>
</dbReference>
<feature type="domain" description="DUF7043" evidence="4">
    <location>
        <begin position="293"/>
        <end position="395"/>
    </location>
</feature>
<dbReference type="InterPro" id="IPR055473">
    <property type="entry name" value="DUF7045"/>
</dbReference>
<evidence type="ECO:0000313" key="8">
    <source>
        <dbReference type="Proteomes" id="UP000440578"/>
    </source>
</evidence>
<keyword evidence="2" id="KW-0732">Signal</keyword>
<dbReference type="Pfam" id="PF23071">
    <property type="entry name" value="DUF7044"/>
    <property type="match status" value="1"/>
</dbReference>
<dbReference type="AlphaFoldDB" id="A0A6A4VQU7"/>
<feature type="domain" description="DUF7045" evidence="6">
    <location>
        <begin position="407"/>
        <end position="511"/>
    </location>
</feature>
<dbReference type="InterPro" id="IPR055471">
    <property type="entry name" value="DUF7043"/>
</dbReference>
<feature type="region of interest" description="Disordered" evidence="1">
    <location>
        <begin position="527"/>
        <end position="604"/>
    </location>
</feature>
<evidence type="ECO:0000256" key="2">
    <source>
        <dbReference type="SAM" id="SignalP"/>
    </source>
</evidence>
<reference evidence="7 8" key="1">
    <citation type="submission" date="2019-07" db="EMBL/GenBank/DDBJ databases">
        <title>Draft genome assembly of a fouling barnacle, Amphibalanus amphitrite (Darwin, 1854): The first reference genome for Thecostraca.</title>
        <authorList>
            <person name="Kim W."/>
        </authorList>
    </citation>
    <scope>NUCLEOTIDE SEQUENCE [LARGE SCALE GENOMIC DNA]</scope>
    <source>
        <strain evidence="7">SNU_AA5</strain>
        <tissue evidence="7">Soma without cirri and trophi</tissue>
    </source>
</reference>
<feature type="compositionally biased region" description="Basic and acidic residues" evidence="1">
    <location>
        <begin position="556"/>
        <end position="566"/>
    </location>
</feature>
<evidence type="ECO:0000256" key="1">
    <source>
        <dbReference type="SAM" id="MobiDB-lite"/>
    </source>
</evidence>
<feature type="domain" description="DUF7044" evidence="5">
    <location>
        <begin position="26"/>
        <end position="117"/>
    </location>
</feature>
<feature type="chain" id="PRO_5025414793" evidence="2">
    <location>
        <begin position="26"/>
        <end position="622"/>
    </location>
</feature>
<accession>A0A6A4VQU7</accession>
<dbReference type="Pfam" id="PF23070">
    <property type="entry name" value="DUF7043"/>
    <property type="match status" value="1"/>
</dbReference>